<accession>A0A8T0BP53</accession>
<feature type="compositionally biased region" description="Polar residues" evidence="1">
    <location>
        <begin position="241"/>
        <end position="252"/>
    </location>
</feature>
<evidence type="ECO:0000313" key="3">
    <source>
        <dbReference type="EMBL" id="KAF7707150.1"/>
    </source>
</evidence>
<feature type="domain" description="MRN complex-interacting protein N-terminal" evidence="2">
    <location>
        <begin position="7"/>
        <end position="108"/>
    </location>
</feature>
<dbReference type="PANTHER" id="PTHR15863">
    <property type="entry name" value="MRN COMPLEX-INTERACTING PROTEIN"/>
    <property type="match status" value="1"/>
</dbReference>
<dbReference type="GO" id="GO:0007095">
    <property type="term" value="P:mitotic G2 DNA damage checkpoint signaling"/>
    <property type="evidence" value="ECO:0007669"/>
    <property type="project" value="TreeGrafter"/>
</dbReference>
<sequence length="364" mass="40368">MVQEFHVLRCFSCQTFQVQQVKKSKKWICKVCGEKQSLIKEYGRGTAADCRRHVQKLNSLRGELLEVDNEKAWTQWEKEEECEVEVGPVDDTQGCEQKGQVESRWSKYVAQKENEPGCDEDEPEEEESIYTDREWYCTQRNNISRKRKKSFTSGGACRRYTVGGDENLDTAHWGATGRPPQSRRHNATFTSPPQVPCASSGFPRTSTNQITDALTDSPAATLGSKHISAYDATCSWSTGANKSSAELSTKPQPSGPLSGCFTSSFSSKHPNKSKPDIKNSKWAQFLPPVCVGEIKDEGDSGEEPQDEDVDHSALAQSLMKAVPLKKTGSTSSGKALLEKVKAADTVQDQFHQIVLLLLYSCSPD</sequence>
<dbReference type="InterPro" id="IPR032739">
    <property type="entry name" value="MRNIP"/>
</dbReference>
<dbReference type="AlphaFoldDB" id="A0A8T0BP53"/>
<evidence type="ECO:0000256" key="1">
    <source>
        <dbReference type="SAM" id="MobiDB-lite"/>
    </source>
</evidence>
<feature type="region of interest" description="Disordered" evidence="1">
    <location>
        <begin position="161"/>
        <end position="199"/>
    </location>
</feature>
<evidence type="ECO:0000313" key="4">
    <source>
        <dbReference type="Proteomes" id="UP000606274"/>
    </source>
</evidence>
<dbReference type="GO" id="GO:0005634">
    <property type="term" value="C:nucleus"/>
    <property type="evidence" value="ECO:0007669"/>
    <property type="project" value="TreeGrafter"/>
</dbReference>
<evidence type="ECO:0000259" key="2">
    <source>
        <dbReference type="Pfam" id="PF15749"/>
    </source>
</evidence>
<proteinExistence type="predicted"/>
<protein>
    <recommendedName>
        <fullName evidence="2">MRN complex-interacting protein N-terminal domain-containing protein</fullName>
    </recommendedName>
</protein>
<dbReference type="EMBL" id="JABFDY010000005">
    <property type="protein sequence ID" value="KAF7707150.1"/>
    <property type="molecule type" value="Genomic_DNA"/>
</dbReference>
<keyword evidence="4" id="KW-1185">Reference proteome</keyword>
<reference evidence="3" key="1">
    <citation type="submission" date="2020-08" db="EMBL/GenBank/DDBJ databases">
        <title>Chromosome-level assembly of Southern catfish (Silurus meridionalis) provides insights into visual adaptation to the nocturnal and benthic lifestyles.</title>
        <authorList>
            <person name="Zhang Y."/>
            <person name="Wang D."/>
            <person name="Peng Z."/>
        </authorList>
    </citation>
    <scope>NUCLEOTIDE SEQUENCE</scope>
    <source>
        <strain evidence="3">SWU-2019-XX</strain>
        <tissue evidence="3">Muscle</tissue>
    </source>
</reference>
<comment type="caution">
    <text evidence="3">The sequence shown here is derived from an EMBL/GenBank/DDBJ whole genome shotgun (WGS) entry which is preliminary data.</text>
</comment>
<dbReference type="GO" id="GO:0003682">
    <property type="term" value="F:chromatin binding"/>
    <property type="evidence" value="ECO:0007669"/>
    <property type="project" value="TreeGrafter"/>
</dbReference>
<dbReference type="Proteomes" id="UP000606274">
    <property type="component" value="Unassembled WGS sequence"/>
</dbReference>
<dbReference type="Pfam" id="PF15749">
    <property type="entry name" value="MRNIP"/>
    <property type="match status" value="1"/>
</dbReference>
<organism evidence="3 4">
    <name type="scientific">Silurus meridionalis</name>
    <name type="common">Southern catfish</name>
    <name type="synonym">Silurus soldatovi meridionalis</name>
    <dbReference type="NCBI Taxonomy" id="175797"/>
    <lineage>
        <taxon>Eukaryota</taxon>
        <taxon>Metazoa</taxon>
        <taxon>Chordata</taxon>
        <taxon>Craniata</taxon>
        <taxon>Vertebrata</taxon>
        <taxon>Euteleostomi</taxon>
        <taxon>Actinopterygii</taxon>
        <taxon>Neopterygii</taxon>
        <taxon>Teleostei</taxon>
        <taxon>Ostariophysi</taxon>
        <taxon>Siluriformes</taxon>
        <taxon>Siluridae</taxon>
        <taxon>Silurus</taxon>
    </lineage>
</organism>
<name>A0A8T0BP53_SILME</name>
<dbReference type="InterPro" id="IPR049472">
    <property type="entry name" value="MRNIP_N"/>
</dbReference>
<gene>
    <name evidence="3" type="ORF">HF521_018368</name>
</gene>
<feature type="region of interest" description="Disordered" evidence="1">
    <location>
        <begin position="241"/>
        <end position="278"/>
    </location>
</feature>
<dbReference type="PANTHER" id="PTHR15863:SF2">
    <property type="entry name" value="MRN COMPLEX-INTERACTING PROTEIN"/>
    <property type="match status" value="1"/>
</dbReference>